<evidence type="ECO:0000259" key="1">
    <source>
        <dbReference type="Pfam" id="PF13579"/>
    </source>
</evidence>
<feature type="domain" description="Glycosyltransferase subfamily 4-like N-terminal" evidence="1">
    <location>
        <begin position="30"/>
        <end position="204"/>
    </location>
</feature>
<keyword evidence="2" id="KW-0808">Transferase</keyword>
<dbReference type="InterPro" id="IPR050194">
    <property type="entry name" value="Glycosyltransferase_grp1"/>
</dbReference>
<comment type="caution">
    <text evidence="2">The sequence shown here is derived from an EMBL/GenBank/DDBJ whole genome shotgun (WGS) entry which is preliminary data.</text>
</comment>
<dbReference type="InterPro" id="IPR028098">
    <property type="entry name" value="Glyco_trans_4-like_N"/>
</dbReference>
<dbReference type="Gene3D" id="3.40.50.2000">
    <property type="entry name" value="Glycogen Phosphorylase B"/>
    <property type="match status" value="2"/>
</dbReference>
<dbReference type="PANTHER" id="PTHR45947:SF3">
    <property type="entry name" value="SULFOQUINOVOSYL TRANSFERASE SQD2"/>
    <property type="match status" value="1"/>
</dbReference>
<sequence length="418" mass="46546">MRATCRIEPPEPPTMRILHVLDHSLPLHSGYTFRTANILREQRRLGWETIHLTGPRHGNQQAGSEHSDGFEFHRTAPPRGTLARHPALGPWLEMRATERRLLDLAQRVEPDLLHAHSPVLDALPALRVGRRLGIPVVYEVRAFWEDAAVDHGTTSAGSLRYRATRTLETRALRRAAHVFTICEGLRNDIIARGIPAQRVTVIPNAVDIEHFRPSAAPDPALAHQLGLADATEVLGFVGSFYAYEGLDLLLEALPQLLRQRPGLRLLLVGGGPQEAALRAHAERLGLTAAVRFTGRVPHQEVQRYYDLIDLLVYPRHSIRLTELVTPLKPLEAMAQGRLFVASDVGGHRELIRDGETGRLFRAGDVAALATVVTETLETRERWPAMRAAGRDFVEQTRNWRASIAHYGPAYAQALGRQA</sequence>
<evidence type="ECO:0000313" key="3">
    <source>
        <dbReference type="Proteomes" id="UP000295247"/>
    </source>
</evidence>
<organism evidence="2 3">
    <name type="scientific">Marichromatium gracile</name>
    <name type="common">Chromatium gracile</name>
    <dbReference type="NCBI Taxonomy" id="1048"/>
    <lineage>
        <taxon>Bacteria</taxon>
        <taxon>Pseudomonadati</taxon>
        <taxon>Pseudomonadota</taxon>
        <taxon>Gammaproteobacteria</taxon>
        <taxon>Chromatiales</taxon>
        <taxon>Chromatiaceae</taxon>
        <taxon>Marichromatium</taxon>
    </lineage>
</organism>
<reference evidence="2 3" key="1">
    <citation type="submission" date="2019-03" db="EMBL/GenBank/DDBJ databases">
        <title>Genomic Encyclopedia of Type Strains, Phase IV (KMG-IV): sequencing the most valuable type-strain genomes for metagenomic binning, comparative biology and taxonomic classification.</title>
        <authorList>
            <person name="Goeker M."/>
        </authorList>
    </citation>
    <scope>NUCLEOTIDE SEQUENCE [LARGE SCALE GENOMIC DNA]</scope>
    <source>
        <strain evidence="2 3">DSM 203</strain>
    </source>
</reference>
<dbReference type="SUPFAM" id="SSF53756">
    <property type="entry name" value="UDP-Glycosyltransferase/glycogen phosphorylase"/>
    <property type="match status" value="1"/>
</dbReference>
<dbReference type="InterPro" id="IPR024004">
    <property type="entry name" value="PEP-CTERM/XrtA_GlycosylTrfase"/>
</dbReference>
<name>A0A4R4A8B6_MARGR</name>
<dbReference type="CDD" id="cd03794">
    <property type="entry name" value="GT4_WbuB-like"/>
    <property type="match status" value="1"/>
</dbReference>
<protein>
    <submittedName>
        <fullName evidence="2">PEP-CTERM/exosortase A-associated glycosyltransferase</fullName>
    </submittedName>
</protein>
<gene>
    <name evidence="2" type="ORF">EDC29_10760</name>
</gene>
<dbReference type="GO" id="GO:0016758">
    <property type="term" value="F:hexosyltransferase activity"/>
    <property type="evidence" value="ECO:0007669"/>
    <property type="project" value="TreeGrafter"/>
</dbReference>
<dbReference type="Pfam" id="PF13692">
    <property type="entry name" value="Glyco_trans_1_4"/>
    <property type="match status" value="1"/>
</dbReference>
<dbReference type="Pfam" id="PF13579">
    <property type="entry name" value="Glyco_trans_4_4"/>
    <property type="match status" value="1"/>
</dbReference>
<dbReference type="PANTHER" id="PTHR45947">
    <property type="entry name" value="SULFOQUINOVOSYL TRANSFERASE SQD2"/>
    <property type="match status" value="1"/>
</dbReference>
<evidence type="ECO:0000313" key="2">
    <source>
        <dbReference type="EMBL" id="TCW35121.1"/>
    </source>
</evidence>
<dbReference type="EMBL" id="SMDC01000007">
    <property type="protein sequence ID" value="TCW35121.1"/>
    <property type="molecule type" value="Genomic_DNA"/>
</dbReference>
<proteinExistence type="predicted"/>
<dbReference type="Proteomes" id="UP000295247">
    <property type="component" value="Unassembled WGS sequence"/>
</dbReference>
<dbReference type="AlphaFoldDB" id="A0A4R4A8B6"/>
<dbReference type="NCBIfam" id="TIGR04063">
    <property type="entry name" value="stp3"/>
    <property type="match status" value="1"/>
</dbReference>
<accession>A0A4R4A8B6</accession>